<evidence type="ECO:0000256" key="2">
    <source>
        <dbReference type="SAM" id="MobiDB-lite"/>
    </source>
</evidence>
<dbReference type="Pfam" id="PF01541">
    <property type="entry name" value="GIY-YIG"/>
    <property type="match status" value="1"/>
</dbReference>
<feature type="compositionally biased region" description="Basic residues" evidence="2">
    <location>
        <begin position="171"/>
        <end position="186"/>
    </location>
</feature>
<dbReference type="InterPro" id="IPR003611">
    <property type="entry name" value="NUMOD3"/>
</dbReference>
<name>A0A0F9CVB7_9ZZZZ</name>
<accession>A0A0F9CVB7</accession>
<protein>
    <recommendedName>
        <fullName evidence="3">GIY-YIG domain-containing protein</fullName>
    </recommendedName>
</protein>
<dbReference type="NCBIfam" id="TIGR01453">
    <property type="entry name" value="grpIintron_endo"/>
    <property type="match status" value="1"/>
</dbReference>
<dbReference type="EMBL" id="LAZR01031606">
    <property type="protein sequence ID" value="KKL53273.1"/>
    <property type="molecule type" value="Genomic_DNA"/>
</dbReference>
<dbReference type="PROSITE" id="PS50164">
    <property type="entry name" value="GIY_YIG"/>
    <property type="match status" value="1"/>
</dbReference>
<feature type="region of interest" description="Disordered" evidence="2">
    <location>
        <begin position="159"/>
        <end position="221"/>
    </location>
</feature>
<feature type="compositionally biased region" description="Basic and acidic residues" evidence="2">
    <location>
        <begin position="193"/>
        <end position="202"/>
    </location>
</feature>
<gene>
    <name evidence="4" type="ORF">LCGC14_2277090</name>
</gene>
<dbReference type="CDD" id="cd10437">
    <property type="entry name" value="GIY-YIG_HE_I-TevI_like"/>
    <property type="match status" value="1"/>
</dbReference>
<dbReference type="InterPro" id="IPR006350">
    <property type="entry name" value="Intron_endoG1"/>
</dbReference>
<dbReference type="Gene3D" id="3.40.1440.10">
    <property type="entry name" value="GIY-YIG endonuclease"/>
    <property type="match status" value="1"/>
</dbReference>
<evidence type="ECO:0000313" key="4">
    <source>
        <dbReference type="EMBL" id="KKL53273.1"/>
    </source>
</evidence>
<sequence length="237" mass="27421">MSCGIYAIINAVNERPYIGSSGDIEERFNGYHLPALRKGEHGNPHLQNAFNKYGEENFYLVILELTTEVNRLEWEQRYIDDIGIENLYNISPTAGGGYTGPFSKDVLERMRGRKISEKTREKLSEAHRGIPLSAEHRKKIGEAGKGKIVSEKTRRMMRKKMKGRGEGRKLTKEHRKNISKSLKGNKRSLGYEYTKEQREKVSRGLMGNQNTLGYKPTEETKEKIRDKLKKNWRNQYV</sequence>
<evidence type="ECO:0000256" key="1">
    <source>
        <dbReference type="ARBA" id="ARBA00010045"/>
    </source>
</evidence>
<dbReference type="InterPro" id="IPR035901">
    <property type="entry name" value="GIY-YIG_endonuc_sf"/>
</dbReference>
<comment type="similarity">
    <text evidence="1">To endonucleases of group I introns of fungi and phage.</text>
</comment>
<organism evidence="4">
    <name type="scientific">marine sediment metagenome</name>
    <dbReference type="NCBI Taxonomy" id="412755"/>
    <lineage>
        <taxon>unclassified sequences</taxon>
        <taxon>metagenomes</taxon>
        <taxon>ecological metagenomes</taxon>
    </lineage>
</organism>
<dbReference type="Pfam" id="PF07460">
    <property type="entry name" value="NUMOD3"/>
    <property type="match status" value="3"/>
</dbReference>
<dbReference type="GO" id="GO:0004519">
    <property type="term" value="F:endonuclease activity"/>
    <property type="evidence" value="ECO:0007669"/>
    <property type="project" value="InterPro"/>
</dbReference>
<dbReference type="SMART" id="SM00465">
    <property type="entry name" value="GIYc"/>
    <property type="match status" value="1"/>
</dbReference>
<dbReference type="GO" id="GO:0003677">
    <property type="term" value="F:DNA binding"/>
    <property type="evidence" value="ECO:0007669"/>
    <property type="project" value="InterPro"/>
</dbReference>
<dbReference type="SMART" id="SM00496">
    <property type="entry name" value="IENR2"/>
    <property type="match status" value="5"/>
</dbReference>
<proteinExistence type="predicted"/>
<feature type="domain" description="GIY-YIG" evidence="3">
    <location>
        <begin position="1"/>
        <end position="90"/>
    </location>
</feature>
<comment type="caution">
    <text evidence="4">The sequence shown here is derived from an EMBL/GenBank/DDBJ whole genome shotgun (WGS) entry which is preliminary data.</text>
</comment>
<dbReference type="SUPFAM" id="SSF82771">
    <property type="entry name" value="GIY-YIG endonuclease"/>
    <property type="match status" value="1"/>
</dbReference>
<dbReference type="InterPro" id="IPR000305">
    <property type="entry name" value="GIY-YIG_endonuc"/>
</dbReference>
<reference evidence="4" key="1">
    <citation type="journal article" date="2015" name="Nature">
        <title>Complex archaea that bridge the gap between prokaryotes and eukaryotes.</title>
        <authorList>
            <person name="Spang A."/>
            <person name="Saw J.H."/>
            <person name="Jorgensen S.L."/>
            <person name="Zaremba-Niedzwiedzka K."/>
            <person name="Martijn J."/>
            <person name="Lind A.E."/>
            <person name="van Eijk R."/>
            <person name="Schleper C."/>
            <person name="Guy L."/>
            <person name="Ettema T.J."/>
        </authorList>
    </citation>
    <scope>NUCLEOTIDE SEQUENCE</scope>
</reference>
<evidence type="ECO:0000259" key="3">
    <source>
        <dbReference type="PROSITE" id="PS50164"/>
    </source>
</evidence>
<dbReference type="AlphaFoldDB" id="A0A0F9CVB7"/>